<evidence type="ECO:0000313" key="2">
    <source>
        <dbReference type="EMBL" id="KAH9307006.1"/>
    </source>
</evidence>
<reference evidence="2 3" key="1">
    <citation type="journal article" date="2021" name="Nat. Plants">
        <title>The Taxus genome provides insights into paclitaxel biosynthesis.</title>
        <authorList>
            <person name="Xiong X."/>
            <person name="Gou J."/>
            <person name="Liao Q."/>
            <person name="Li Y."/>
            <person name="Zhou Q."/>
            <person name="Bi G."/>
            <person name="Li C."/>
            <person name="Du R."/>
            <person name="Wang X."/>
            <person name="Sun T."/>
            <person name="Guo L."/>
            <person name="Liang H."/>
            <person name="Lu P."/>
            <person name="Wu Y."/>
            <person name="Zhang Z."/>
            <person name="Ro D.K."/>
            <person name="Shang Y."/>
            <person name="Huang S."/>
            <person name="Yan J."/>
        </authorList>
    </citation>
    <scope>NUCLEOTIDE SEQUENCE [LARGE SCALE GENOMIC DNA]</scope>
    <source>
        <strain evidence="2">Ta-2019</strain>
    </source>
</reference>
<protein>
    <recommendedName>
        <fullName evidence="1">Reverse transcriptase Ty1/copia-type domain-containing protein</fullName>
    </recommendedName>
</protein>
<dbReference type="Pfam" id="PF07727">
    <property type="entry name" value="RVT_2"/>
    <property type="match status" value="1"/>
</dbReference>
<dbReference type="InterPro" id="IPR013103">
    <property type="entry name" value="RVT_2"/>
</dbReference>
<feature type="domain" description="Reverse transcriptase Ty1/copia-type" evidence="1">
    <location>
        <begin position="2"/>
        <end position="50"/>
    </location>
</feature>
<dbReference type="AlphaFoldDB" id="A0AA38FMX6"/>
<proteinExistence type="predicted"/>
<organism evidence="2 3">
    <name type="scientific">Taxus chinensis</name>
    <name type="common">Chinese yew</name>
    <name type="synonym">Taxus wallichiana var. chinensis</name>
    <dbReference type="NCBI Taxonomy" id="29808"/>
    <lineage>
        <taxon>Eukaryota</taxon>
        <taxon>Viridiplantae</taxon>
        <taxon>Streptophyta</taxon>
        <taxon>Embryophyta</taxon>
        <taxon>Tracheophyta</taxon>
        <taxon>Spermatophyta</taxon>
        <taxon>Pinopsida</taxon>
        <taxon>Pinidae</taxon>
        <taxon>Conifers II</taxon>
        <taxon>Cupressales</taxon>
        <taxon>Taxaceae</taxon>
        <taxon>Taxus</taxon>
    </lineage>
</organism>
<evidence type="ECO:0000259" key="1">
    <source>
        <dbReference type="Pfam" id="PF07727"/>
    </source>
</evidence>
<gene>
    <name evidence="2" type="ORF">KI387_011410</name>
</gene>
<accession>A0AA38FMX6</accession>
<sequence>MIRMIFSLATQFGWKVHQMDVKSAFLNGYLQEEVYMTQPEGYVVPGQEAK</sequence>
<keyword evidence="3" id="KW-1185">Reference proteome</keyword>
<feature type="non-terminal residue" evidence="2">
    <location>
        <position position="50"/>
    </location>
</feature>
<dbReference type="Proteomes" id="UP000824469">
    <property type="component" value="Unassembled WGS sequence"/>
</dbReference>
<comment type="caution">
    <text evidence="2">The sequence shown here is derived from an EMBL/GenBank/DDBJ whole genome shotgun (WGS) entry which is preliminary data.</text>
</comment>
<dbReference type="EMBL" id="JAHRHJ020000008">
    <property type="protein sequence ID" value="KAH9307006.1"/>
    <property type="molecule type" value="Genomic_DNA"/>
</dbReference>
<evidence type="ECO:0000313" key="3">
    <source>
        <dbReference type="Proteomes" id="UP000824469"/>
    </source>
</evidence>
<name>A0AA38FMX6_TAXCH</name>